<organism evidence="2 3">
    <name type="scientific">Rangifer tarandus platyrhynchus</name>
    <name type="common">Svalbard reindeer</name>
    <dbReference type="NCBI Taxonomy" id="3082113"/>
    <lineage>
        <taxon>Eukaryota</taxon>
        <taxon>Metazoa</taxon>
        <taxon>Chordata</taxon>
        <taxon>Craniata</taxon>
        <taxon>Vertebrata</taxon>
        <taxon>Euteleostomi</taxon>
        <taxon>Mammalia</taxon>
        <taxon>Eutheria</taxon>
        <taxon>Laurasiatheria</taxon>
        <taxon>Artiodactyla</taxon>
        <taxon>Ruminantia</taxon>
        <taxon>Pecora</taxon>
        <taxon>Cervidae</taxon>
        <taxon>Odocoileinae</taxon>
        <taxon>Rangifer</taxon>
    </lineage>
</organism>
<gene>
    <name evidence="2" type="ORF">MRATA1EN1_LOCUS29890</name>
</gene>
<sequence length="76" mass="8447">MRAAAGKTTRDRCLTRLPLRLLLQAQQRGASHRPQRCAREGAAGPRVWSTSSHRARRADKLPQKAESVIISVKFGL</sequence>
<evidence type="ECO:0000313" key="2">
    <source>
        <dbReference type="EMBL" id="CAI9180928.1"/>
    </source>
</evidence>
<accession>A0ABN9A582</accession>
<protein>
    <submittedName>
        <fullName evidence="2">Uncharacterized protein</fullName>
    </submittedName>
</protein>
<proteinExistence type="predicted"/>
<feature type="region of interest" description="Disordered" evidence="1">
    <location>
        <begin position="28"/>
        <end position="60"/>
    </location>
</feature>
<name>A0ABN9A582_RANTA</name>
<dbReference type="Proteomes" id="UP001176941">
    <property type="component" value="Chromosome X"/>
</dbReference>
<evidence type="ECO:0000313" key="3">
    <source>
        <dbReference type="Proteomes" id="UP001176941"/>
    </source>
</evidence>
<dbReference type="EMBL" id="OX460343">
    <property type="protein sequence ID" value="CAI9180928.1"/>
    <property type="molecule type" value="Genomic_DNA"/>
</dbReference>
<evidence type="ECO:0000256" key="1">
    <source>
        <dbReference type="SAM" id="MobiDB-lite"/>
    </source>
</evidence>
<keyword evidence="3" id="KW-1185">Reference proteome</keyword>
<reference evidence="2" key="1">
    <citation type="submission" date="2023-04" db="EMBL/GenBank/DDBJ databases">
        <authorList>
            <consortium name="ELIXIR-Norway"/>
        </authorList>
    </citation>
    <scope>NUCLEOTIDE SEQUENCE [LARGE SCALE GENOMIC DNA]</scope>
</reference>